<feature type="region of interest" description="Disordered" evidence="1">
    <location>
        <begin position="43"/>
        <end position="69"/>
    </location>
</feature>
<keyword evidence="2" id="KW-0472">Membrane</keyword>
<evidence type="ECO:0000256" key="2">
    <source>
        <dbReference type="SAM" id="Phobius"/>
    </source>
</evidence>
<gene>
    <name evidence="3" type="ORF">NDU88_003284</name>
</gene>
<evidence type="ECO:0000256" key="1">
    <source>
        <dbReference type="SAM" id="MobiDB-lite"/>
    </source>
</evidence>
<keyword evidence="2" id="KW-0812">Transmembrane</keyword>
<evidence type="ECO:0000313" key="3">
    <source>
        <dbReference type="EMBL" id="KAJ1162819.1"/>
    </source>
</evidence>
<accession>A0AAV7SEB5</accession>
<dbReference type="AlphaFoldDB" id="A0AAV7SEB5"/>
<sequence>MPSCCAQPVVRRVGALPSALYAACTSFSLAPLLLLCTPTLTGPSSGKGREESAAPIRGSPGAPPRGPAVRYDAESATTELSKLQRRCAVVSSGPNSCSSVAAPGPPSDQGWHHRAAPIRCDPAVPPHGPAISRNAKPAVATFSGLQLLTAPVSARDSAACPHHSP</sequence>
<name>A0AAV7SEB5_PLEWA</name>
<reference evidence="3" key="1">
    <citation type="journal article" date="2022" name="bioRxiv">
        <title>Sequencing and chromosome-scale assembly of the giantPleurodeles waltlgenome.</title>
        <authorList>
            <person name="Brown T."/>
            <person name="Elewa A."/>
            <person name="Iarovenko S."/>
            <person name="Subramanian E."/>
            <person name="Araus A.J."/>
            <person name="Petzold A."/>
            <person name="Susuki M."/>
            <person name="Suzuki K.-i.T."/>
            <person name="Hayashi T."/>
            <person name="Toyoda A."/>
            <person name="Oliveira C."/>
            <person name="Osipova E."/>
            <person name="Leigh N.D."/>
            <person name="Simon A."/>
            <person name="Yun M.H."/>
        </authorList>
    </citation>
    <scope>NUCLEOTIDE SEQUENCE</scope>
    <source>
        <strain evidence="3">20211129_DDA</strain>
        <tissue evidence="3">Liver</tissue>
    </source>
</reference>
<evidence type="ECO:0000313" key="4">
    <source>
        <dbReference type="Proteomes" id="UP001066276"/>
    </source>
</evidence>
<keyword evidence="2" id="KW-1133">Transmembrane helix</keyword>
<dbReference type="EMBL" id="JANPWB010000008">
    <property type="protein sequence ID" value="KAJ1162819.1"/>
    <property type="molecule type" value="Genomic_DNA"/>
</dbReference>
<dbReference type="Proteomes" id="UP001066276">
    <property type="component" value="Chromosome 4_2"/>
</dbReference>
<keyword evidence="4" id="KW-1185">Reference proteome</keyword>
<feature type="region of interest" description="Disordered" evidence="1">
    <location>
        <begin position="92"/>
        <end position="113"/>
    </location>
</feature>
<protein>
    <submittedName>
        <fullName evidence="3">Uncharacterized protein</fullName>
    </submittedName>
</protein>
<comment type="caution">
    <text evidence="3">The sequence shown here is derived from an EMBL/GenBank/DDBJ whole genome shotgun (WGS) entry which is preliminary data.</text>
</comment>
<organism evidence="3 4">
    <name type="scientific">Pleurodeles waltl</name>
    <name type="common">Iberian ribbed newt</name>
    <dbReference type="NCBI Taxonomy" id="8319"/>
    <lineage>
        <taxon>Eukaryota</taxon>
        <taxon>Metazoa</taxon>
        <taxon>Chordata</taxon>
        <taxon>Craniata</taxon>
        <taxon>Vertebrata</taxon>
        <taxon>Euteleostomi</taxon>
        <taxon>Amphibia</taxon>
        <taxon>Batrachia</taxon>
        <taxon>Caudata</taxon>
        <taxon>Salamandroidea</taxon>
        <taxon>Salamandridae</taxon>
        <taxon>Pleurodelinae</taxon>
        <taxon>Pleurodeles</taxon>
    </lineage>
</organism>
<feature type="transmembrane region" description="Helical" evidence="2">
    <location>
        <begin position="20"/>
        <end position="40"/>
    </location>
</feature>
<proteinExistence type="predicted"/>